<organism evidence="1 2">
    <name type="scientific">Plakobranchus ocellatus</name>
    <dbReference type="NCBI Taxonomy" id="259542"/>
    <lineage>
        <taxon>Eukaryota</taxon>
        <taxon>Metazoa</taxon>
        <taxon>Spiralia</taxon>
        <taxon>Lophotrochozoa</taxon>
        <taxon>Mollusca</taxon>
        <taxon>Gastropoda</taxon>
        <taxon>Heterobranchia</taxon>
        <taxon>Euthyneura</taxon>
        <taxon>Panpulmonata</taxon>
        <taxon>Sacoglossa</taxon>
        <taxon>Placobranchoidea</taxon>
        <taxon>Plakobranchidae</taxon>
        <taxon>Plakobranchus</taxon>
    </lineage>
</organism>
<comment type="caution">
    <text evidence="1">The sequence shown here is derived from an EMBL/GenBank/DDBJ whole genome shotgun (WGS) entry which is preliminary data.</text>
</comment>
<dbReference type="EMBL" id="BLXT01005762">
    <property type="protein sequence ID" value="GFO25551.1"/>
    <property type="molecule type" value="Genomic_DNA"/>
</dbReference>
<proteinExistence type="predicted"/>
<dbReference type="Proteomes" id="UP000735302">
    <property type="component" value="Unassembled WGS sequence"/>
</dbReference>
<accession>A0AAV4BYF3</accession>
<evidence type="ECO:0000313" key="2">
    <source>
        <dbReference type="Proteomes" id="UP000735302"/>
    </source>
</evidence>
<evidence type="ECO:0000313" key="1">
    <source>
        <dbReference type="EMBL" id="GFO25551.1"/>
    </source>
</evidence>
<sequence>MRACPALLSAEKDKTVLSLITTQLESGAFCLSIKLGWASYNYGWPGLSKSGRALPTLPIETSRHCIRAFFSVFIRTPFPRSCNCVTIQGPDRVNVKKASGVFLLSEIALLFKYSESDH</sequence>
<protein>
    <submittedName>
        <fullName evidence="1">Uncharacterized protein</fullName>
    </submittedName>
</protein>
<name>A0AAV4BYF3_9GAST</name>
<reference evidence="1 2" key="1">
    <citation type="journal article" date="2021" name="Elife">
        <title>Chloroplast acquisition without the gene transfer in kleptoplastic sea slugs, Plakobranchus ocellatus.</title>
        <authorList>
            <person name="Maeda T."/>
            <person name="Takahashi S."/>
            <person name="Yoshida T."/>
            <person name="Shimamura S."/>
            <person name="Takaki Y."/>
            <person name="Nagai Y."/>
            <person name="Toyoda A."/>
            <person name="Suzuki Y."/>
            <person name="Arimoto A."/>
            <person name="Ishii H."/>
            <person name="Satoh N."/>
            <person name="Nishiyama T."/>
            <person name="Hasebe M."/>
            <person name="Maruyama T."/>
            <person name="Minagawa J."/>
            <person name="Obokata J."/>
            <person name="Shigenobu S."/>
        </authorList>
    </citation>
    <scope>NUCLEOTIDE SEQUENCE [LARGE SCALE GENOMIC DNA]</scope>
</reference>
<dbReference type="AlphaFoldDB" id="A0AAV4BYF3"/>
<keyword evidence="2" id="KW-1185">Reference proteome</keyword>
<gene>
    <name evidence="1" type="ORF">PoB_005205600</name>
</gene>